<dbReference type="SUPFAM" id="SSF47384">
    <property type="entry name" value="Homodimeric domain of signal transducing histidine kinase"/>
    <property type="match status" value="1"/>
</dbReference>
<dbReference type="Proteomes" id="UP001301728">
    <property type="component" value="Unassembled WGS sequence"/>
</dbReference>
<evidence type="ECO:0000256" key="8">
    <source>
        <dbReference type="ARBA" id="ARBA00022741"/>
    </source>
</evidence>
<keyword evidence="11 15" id="KW-1133">Transmembrane helix</keyword>
<evidence type="ECO:0000256" key="3">
    <source>
        <dbReference type="ARBA" id="ARBA00012438"/>
    </source>
</evidence>
<dbReference type="PROSITE" id="PS50885">
    <property type="entry name" value="HAMP"/>
    <property type="match status" value="1"/>
</dbReference>
<evidence type="ECO:0000256" key="9">
    <source>
        <dbReference type="ARBA" id="ARBA00022777"/>
    </source>
</evidence>
<dbReference type="SUPFAM" id="SSF103190">
    <property type="entry name" value="Sensory domain-like"/>
    <property type="match status" value="1"/>
</dbReference>
<dbReference type="Gene3D" id="1.10.287.130">
    <property type="match status" value="1"/>
</dbReference>
<feature type="transmembrane region" description="Helical" evidence="15">
    <location>
        <begin position="292"/>
        <end position="315"/>
    </location>
</feature>
<evidence type="ECO:0000256" key="15">
    <source>
        <dbReference type="SAM" id="Phobius"/>
    </source>
</evidence>
<dbReference type="CDD" id="cd12914">
    <property type="entry name" value="PDC1_DGC_like"/>
    <property type="match status" value="1"/>
</dbReference>
<dbReference type="SMART" id="SM00388">
    <property type="entry name" value="HisKA"/>
    <property type="match status" value="1"/>
</dbReference>
<comment type="caution">
    <text evidence="18">The sequence shown here is derived from an EMBL/GenBank/DDBJ whole genome shotgun (WGS) entry which is preliminary data.</text>
</comment>
<evidence type="ECO:0000256" key="12">
    <source>
        <dbReference type="ARBA" id="ARBA00023012"/>
    </source>
</evidence>
<sequence length="678" mass="76328">MTRYWLNSLKFKIPLFVLLVVIPAMLTAIGLTSYRASEILRKQAEEDLASQAKSLATRVYQWDKMNILALQNLSQNISLIQPNTQQLRSLLMVIHNSYKDYLWSAGIANLEGNFIALSENEKIPSINYSDRQWFHGVIAGNQIIRESIISRRTGEPAVIFSAPIREQNSPTFSENASPPGKIIGVIRLGILLNELTEAVGATRVGETGFAILVDQKGQLLAHPNAKLVSGEKLTDLSSYPPVKQLLNNHQGFFYFTDDQGIQWLSYNIRLKNQWGAIVLQQQTEVFSKVRSFWQLAITIAIVVTVGMGILTALLAHRLIQPISDLTQAASQVSQGKWHQQVKVRSRDELGILAETFNRMAKALKESFSLLTQMNEQLQASEAREREKAIALEQSLQKLQQAQTQLIQTEKMSSLGQMVAGVAHEINNPVNFIHGNLVYLRQYTEDLLELIELYKKDESKTSIEILQKIEDIELDFIKKDLNKLLNSMQVGSNRIREIVQSLRTFSRLDESELKLVDIHSGIDSTLMLLKNRLKKTSEHPEIQLIKTYENLPLVYCYPSQINQVFMNILNNAIDALSDHPDGNLLTQTHSPYLIKIITKVKKNNWVAIHISDNGSGISEAIQTKIFDPFFTTKPVGKGTGLGLAISYQIIVKKHSGKLECHSQPGKGTEFIIEIPVKSL</sequence>
<dbReference type="Pfam" id="PF00672">
    <property type="entry name" value="HAMP"/>
    <property type="match status" value="1"/>
</dbReference>
<organism evidence="18 19">
    <name type="scientific">Limnoraphis robusta CCNP1315</name>
    <dbReference type="NCBI Taxonomy" id="3110306"/>
    <lineage>
        <taxon>Bacteria</taxon>
        <taxon>Bacillati</taxon>
        <taxon>Cyanobacteriota</taxon>
        <taxon>Cyanophyceae</taxon>
        <taxon>Oscillatoriophycideae</taxon>
        <taxon>Oscillatoriales</taxon>
        <taxon>Sirenicapillariaceae</taxon>
        <taxon>Limnoraphis</taxon>
    </lineage>
</organism>
<reference evidence="18 19" key="1">
    <citation type="submission" date="2023-12" db="EMBL/GenBank/DDBJ databases">
        <title>Baltic Sea Cyanobacteria.</title>
        <authorList>
            <person name="Delbaje E."/>
            <person name="Fewer D.P."/>
            <person name="Shishido T.K."/>
        </authorList>
    </citation>
    <scope>NUCLEOTIDE SEQUENCE [LARGE SCALE GENOMIC DNA]</scope>
    <source>
        <strain evidence="18 19">CCNP 1315</strain>
    </source>
</reference>
<dbReference type="RefSeq" id="WP_323274872.1">
    <property type="nucleotide sequence ID" value="NZ_JAYGHT010000006.1"/>
</dbReference>
<evidence type="ECO:0000313" key="19">
    <source>
        <dbReference type="Proteomes" id="UP001301728"/>
    </source>
</evidence>
<comment type="subcellular location">
    <subcellularLocation>
        <location evidence="2">Cell membrane</location>
        <topology evidence="2">Multi-pass membrane protein</topology>
    </subcellularLocation>
</comment>
<keyword evidence="10 18" id="KW-0067">ATP-binding</keyword>
<dbReference type="CDD" id="cd00082">
    <property type="entry name" value="HisKA"/>
    <property type="match status" value="1"/>
</dbReference>
<gene>
    <name evidence="18" type="ORF">VB854_03510</name>
</gene>
<proteinExistence type="predicted"/>
<protein>
    <recommendedName>
        <fullName evidence="3">histidine kinase</fullName>
        <ecNumber evidence="3">2.7.13.3</ecNumber>
    </recommendedName>
</protein>
<dbReference type="SUPFAM" id="SSF158472">
    <property type="entry name" value="HAMP domain-like"/>
    <property type="match status" value="1"/>
</dbReference>
<evidence type="ECO:0000313" key="18">
    <source>
        <dbReference type="EMBL" id="MEA5518014.1"/>
    </source>
</evidence>
<evidence type="ECO:0000256" key="4">
    <source>
        <dbReference type="ARBA" id="ARBA00022475"/>
    </source>
</evidence>
<dbReference type="PROSITE" id="PS50109">
    <property type="entry name" value="HIS_KIN"/>
    <property type="match status" value="1"/>
</dbReference>
<dbReference type="CDD" id="cd12912">
    <property type="entry name" value="PDC2_MCP_like"/>
    <property type="match status" value="1"/>
</dbReference>
<feature type="domain" description="Histidine kinase" evidence="16">
    <location>
        <begin position="420"/>
        <end position="677"/>
    </location>
</feature>
<keyword evidence="5" id="KW-0597">Phosphoprotein</keyword>
<dbReference type="EC" id="2.7.13.3" evidence="3"/>
<evidence type="ECO:0000256" key="7">
    <source>
        <dbReference type="ARBA" id="ARBA00022692"/>
    </source>
</evidence>
<feature type="domain" description="HAMP" evidence="17">
    <location>
        <begin position="316"/>
        <end position="368"/>
    </location>
</feature>
<feature type="transmembrane region" description="Helical" evidence="15">
    <location>
        <begin position="13"/>
        <end position="34"/>
    </location>
</feature>
<name>A0ABU5TT94_9CYAN</name>
<dbReference type="InterPro" id="IPR036097">
    <property type="entry name" value="HisK_dim/P_sf"/>
</dbReference>
<dbReference type="InterPro" id="IPR033479">
    <property type="entry name" value="dCache_1"/>
</dbReference>
<feature type="coiled-coil region" evidence="14">
    <location>
        <begin position="381"/>
        <end position="411"/>
    </location>
</feature>
<keyword evidence="12" id="KW-0902">Two-component regulatory system</keyword>
<comment type="catalytic activity">
    <reaction evidence="1">
        <text>ATP + protein L-histidine = ADP + protein N-phospho-L-histidine.</text>
        <dbReference type="EC" id="2.7.13.3"/>
    </reaction>
</comment>
<evidence type="ECO:0000256" key="5">
    <source>
        <dbReference type="ARBA" id="ARBA00022553"/>
    </source>
</evidence>
<dbReference type="Gene3D" id="3.30.450.20">
    <property type="entry name" value="PAS domain"/>
    <property type="match status" value="1"/>
</dbReference>
<dbReference type="InterPro" id="IPR005467">
    <property type="entry name" value="His_kinase_dom"/>
</dbReference>
<dbReference type="PANTHER" id="PTHR43065:SF10">
    <property type="entry name" value="PEROXIDE STRESS-ACTIVATED HISTIDINE KINASE MAK3"/>
    <property type="match status" value="1"/>
</dbReference>
<dbReference type="SUPFAM" id="SSF55874">
    <property type="entry name" value="ATPase domain of HSP90 chaperone/DNA topoisomerase II/histidine kinase"/>
    <property type="match status" value="1"/>
</dbReference>
<dbReference type="Pfam" id="PF02518">
    <property type="entry name" value="HATPase_c"/>
    <property type="match status" value="1"/>
</dbReference>
<dbReference type="SMART" id="SM00304">
    <property type="entry name" value="HAMP"/>
    <property type="match status" value="1"/>
</dbReference>
<evidence type="ECO:0000256" key="14">
    <source>
        <dbReference type="SAM" id="Coils"/>
    </source>
</evidence>
<evidence type="ECO:0000256" key="11">
    <source>
        <dbReference type="ARBA" id="ARBA00022989"/>
    </source>
</evidence>
<dbReference type="CDD" id="cd06225">
    <property type="entry name" value="HAMP"/>
    <property type="match status" value="1"/>
</dbReference>
<dbReference type="InterPro" id="IPR029151">
    <property type="entry name" value="Sensor-like_sf"/>
</dbReference>
<dbReference type="InterPro" id="IPR003661">
    <property type="entry name" value="HisK_dim/P_dom"/>
</dbReference>
<dbReference type="Gene3D" id="6.10.340.10">
    <property type="match status" value="1"/>
</dbReference>
<dbReference type="PRINTS" id="PR00344">
    <property type="entry name" value="BCTRLSENSOR"/>
</dbReference>
<evidence type="ECO:0000256" key="1">
    <source>
        <dbReference type="ARBA" id="ARBA00000085"/>
    </source>
</evidence>
<dbReference type="GO" id="GO:0005524">
    <property type="term" value="F:ATP binding"/>
    <property type="evidence" value="ECO:0007669"/>
    <property type="project" value="UniProtKB-KW"/>
</dbReference>
<dbReference type="InterPro" id="IPR036890">
    <property type="entry name" value="HATPase_C_sf"/>
</dbReference>
<evidence type="ECO:0000259" key="16">
    <source>
        <dbReference type="PROSITE" id="PS50109"/>
    </source>
</evidence>
<evidence type="ECO:0000256" key="6">
    <source>
        <dbReference type="ARBA" id="ARBA00022679"/>
    </source>
</evidence>
<keyword evidence="6" id="KW-0808">Transferase</keyword>
<dbReference type="InterPro" id="IPR003594">
    <property type="entry name" value="HATPase_dom"/>
</dbReference>
<accession>A0ABU5TT94</accession>
<evidence type="ECO:0000256" key="2">
    <source>
        <dbReference type="ARBA" id="ARBA00004651"/>
    </source>
</evidence>
<keyword evidence="13 15" id="KW-0472">Membrane</keyword>
<evidence type="ECO:0000259" key="17">
    <source>
        <dbReference type="PROSITE" id="PS50885"/>
    </source>
</evidence>
<dbReference type="SMART" id="SM00387">
    <property type="entry name" value="HATPase_c"/>
    <property type="match status" value="1"/>
</dbReference>
<keyword evidence="7 15" id="KW-0812">Transmembrane</keyword>
<dbReference type="Pfam" id="PF02743">
    <property type="entry name" value="dCache_1"/>
    <property type="match status" value="1"/>
</dbReference>
<keyword evidence="19" id="KW-1185">Reference proteome</keyword>
<evidence type="ECO:0000256" key="13">
    <source>
        <dbReference type="ARBA" id="ARBA00023136"/>
    </source>
</evidence>
<keyword evidence="8" id="KW-0547">Nucleotide-binding</keyword>
<dbReference type="PANTHER" id="PTHR43065">
    <property type="entry name" value="SENSOR HISTIDINE KINASE"/>
    <property type="match status" value="1"/>
</dbReference>
<dbReference type="EMBL" id="JAYGHT010000006">
    <property type="protein sequence ID" value="MEA5518014.1"/>
    <property type="molecule type" value="Genomic_DNA"/>
</dbReference>
<dbReference type="InterPro" id="IPR004358">
    <property type="entry name" value="Sig_transdc_His_kin-like_C"/>
</dbReference>
<evidence type="ECO:0000256" key="10">
    <source>
        <dbReference type="ARBA" id="ARBA00022840"/>
    </source>
</evidence>
<keyword evidence="9" id="KW-0418">Kinase</keyword>
<keyword evidence="14" id="KW-0175">Coiled coil</keyword>
<dbReference type="Gene3D" id="3.30.565.10">
    <property type="entry name" value="Histidine kinase-like ATPase, C-terminal domain"/>
    <property type="match status" value="1"/>
</dbReference>
<dbReference type="InterPro" id="IPR003660">
    <property type="entry name" value="HAMP_dom"/>
</dbReference>
<keyword evidence="4" id="KW-1003">Cell membrane</keyword>